<accession>A0A5B7GL32</accession>
<sequence length="90" mass="9862">MTHDTPTPAALVKSNINITTGATEPSQHQRGPTPAGSRLDVRTREGCVDITSLYTLHSPTHCRRGKRESDRTRGLRGRLFPIPLSEEVSA</sequence>
<dbReference type="EMBL" id="VSRR010018037">
    <property type="protein sequence ID" value="MPC60920.1"/>
    <property type="molecule type" value="Genomic_DNA"/>
</dbReference>
<comment type="caution">
    <text evidence="2">The sequence shown here is derived from an EMBL/GenBank/DDBJ whole genome shotgun (WGS) entry which is preliminary data.</text>
</comment>
<reference evidence="2 3" key="1">
    <citation type="submission" date="2019-05" db="EMBL/GenBank/DDBJ databases">
        <title>Another draft genome of Portunus trituberculatus and its Hox gene families provides insights of decapod evolution.</title>
        <authorList>
            <person name="Jeong J.-H."/>
            <person name="Song I."/>
            <person name="Kim S."/>
            <person name="Choi T."/>
            <person name="Kim D."/>
            <person name="Ryu S."/>
            <person name="Kim W."/>
        </authorList>
    </citation>
    <scope>NUCLEOTIDE SEQUENCE [LARGE SCALE GENOMIC DNA]</scope>
    <source>
        <tissue evidence="2">Muscle</tissue>
    </source>
</reference>
<protein>
    <submittedName>
        <fullName evidence="2">Uncharacterized protein</fullName>
    </submittedName>
</protein>
<organism evidence="2 3">
    <name type="scientific">Portunus trituberculatus</name>
    <name type="common">Swimming crab</name>
    <name type="synonym">Neptunus trituberculatus</name>
    <dbReference type="NCBI Taxonomy" id="210409"/>
    <lineage>
        <taxon>Eukaryota</taxon>
        <taxon>Metazoa</taxon>
        <taxon>Ecdysozoa</taxon>
        <taxon>Arthropoda</taxon>
        <taxon>Crustacea</taxon>
        <taxon>Multicrustacea</taxon>
        <taxon>Malacostraca</taxon>
        <taxon>Eumalacostraca</taxon>
        <taxon>Eucarida</taxon>
        <taxon>Decapoda</taxon>
        <taxon>Pleocyemata</taxon>
        <taxon>Brachyura</taxon>
        <taxon>Eubrachyura</taxon>
        <taxon>Portunoidea</taxon>
        <taxon>Portunidae</taxon>
        <taxon>Portuninae</taxon>
        <taxon>Portunus</taxon>
    </lineage>
</organism>
<proteinExistence type="predicted"/>
<dbReference type="Proteomes" id="UP000324222">
    <property type="component" value="Unassembled WGS sequence"/>
</dbReference>
<feature type="compositionally biased region" description="Polar residues" evidence="1">
    <location>
        <begin position="14"/>
        <end position="30"/>
    </location>
</feature>
<evidence type="ECO:0000256" key="1">
    <source>
        <dbReference type="SAM" id="MobiDB-lite"/>
    </source>
</evidence>
<evidence type="ECO:0000313" key="2">
    <source>
        <dbReference type="EMBL" id="MPC60920.1"/>
    </source>
</evidence>
<dbReference type="AlphaFoldDB" id="A0A5B7GL32"/>
<name>A0A5B7GL32_PORTR</name>
<feature type="region of interest" description="Disordered" evidence="1">
    <location>
        <begin position="1"/>
        <end position="41"/>
    </location>
</feature>
<gene>
    <name evidence="2" type="ORF">E2C01_054980</name>
</gene>
<evidence type="ECO:0000313" key="3">
    <source>
        <dbReference type="Proteomes" id="UP000324222"/>
    </source>
</evidence>
<keyword evidence="3" id="KW-1185">Reference proteome</keyword>